<reference evidence="6" key="1">
    <citation type="submission" date="2025-08" db="UniProtKB">
        <authorList>
            <consortium name="RefSeq"/>
        </authorList>
    </citation>
    <scope>IDENTIFICATION</scope>
    <source>
        <tissue evidence="6">Whole organism</tissue>
    </source>
</reference>
<feature type="domain" description="Transposable element P transposase-like RNase H C-terminal" evidence="4">
    <location>
        <begin position="616"/>
        <end position="641"/>
    </location>
</feature>
<organism evidence="5 6">
    <name type="scientific">Frankliniella occidentalis</name>
    <name type="common">Western flower thrips</name>
    <name type="synonym">Euthrips occidentalis</name>
    <dbReference type="NCBI Taxonomy" id="133901"/>
    <lineage>
        <taxon>Eukaryota</taxon>
        <taxon>Metazoa</taxon>
        <taxon>Ecdysozoa</taxon>
        <taxon>Arthropoda</taxon>
        <taxon>Hexapoda</taxon>
        <taxon>Insecta</taxon>
        <taxon>Pterygota</taxon>
        <taxon>Neoptera</taxon>
        <taxon>Paraneoptera</taxon>
        <taxon>Thysanoptera</taxon>
        <taxon>Terebrantia</taxon>
        <taxon>Thripoidea</taxon>
        <taxon>Thripidae</taxon>
        <taxon>Frankliniella</taxon>
    </lineage>
</organism>
<feature type="compositionally biased region" description="Basic and acidic residues" evidence="1">
    <location>
        <begin position="132"/>
        <end position="143"/>
    </location>
</feature>
<protein>
    <submittedName>
        <fullName evidence="6">Uncharacterized protein LOC113215815 isoform X2</fullName>
    </submittedName>
</protein>
<dbReference type="InterPro" id="IPR048367">
    <property type="entry name" value="TNP-like_RNaseH_C"/>
</dbReference>
<feature type="compositionally biased region" description="Basic and acidic residues" evidence="1">
    <location>
        <begin position="110"/>
        <end position="122"/>
    </location>
</feature>
<gene>
    <name evidence="6" type="primary">LOC113215815</name>
</gene>
<name>A0A6J1TET6_FRAOC</name>
<keyword evidence="5" id="KW-1185">Reference proteome</keyword>
<dbReference type="AlphaFoldDB" id="A0A6J1TET6"/>
<dbReference type="GeneID" id="113215815"/>
<dbReference type="RefSeq" id="XP_026291262.1">
    <property type="nucleotide sequence ID" value="XM_026435477.2"/>
</dbReference>
<dbReference type="InterPro" id="IPR048366">
    <property type="entry name" value="TNP-like_GBD"/>
</dbReference>
<evidence type="ECO:0000259" key="3">
    <source>
        <dbReference type="Pfam" id="PF21788"/>
    </source>
</evidence>
<evidence type="ECO:0000259" key="4">
    <source>
        <dbReference type="Pfam" id="PF21789"/>
    </source>
</evidence>
<evidence type="ECO:0000313" key="5">
    <source>
        <dbReference type="Proteomes" id="UP000504606"/>
    </source>
</evidence>
<evidence type="ECO:0000256" key="1">
    <source>
        <dbReference type="SAM" id="MobiDB-lite"/>
    </source>
</evidence>
<dbReference type="Pfam" id="PF21787">
    <property type="entry name" value="TNP-like_RNaseH_N"/>
    <property type="match status" value="1"/>
</dbReference>
<accession>A0A6J1TET6</accession>
<dbReference type="InterPro" id="IPR048365">
    <property type="entry name" value="TNP-like_RNaseH_N"/>
</dbReference>
<proteinExistence type="predicted"/>
<dbReference type="Pfam" id="PF21789">
    <property type="entry name" value="TNP-like_RNaseH_C"/>
    <property type="match status" value="1"/>
</dbReference>
<feature type="domain" description="Transposable element P transposase-like GTP-binding insertion" evidence="3">
    <location>
        <begin position="423"/>
        <end position="537"/>
    </location>
</feature>
<feature type="domain" description="Transposable element P transposase-like RNase H" evidence="2">
    <location>
        <begin position="264"/>
        <end position="395"/>
    </location>
</feature>
<evidence type="ECO:0000313" key="6">
    <source>
        <dbReference type="RefSeq" id="XP_026291262.1"/>
    </source>
</evidence>
<dbReference type="Proteomes" id="UP000504606">
    <property type="component" value="Unplaced"/>
</dbReference>
<dbReference type="Pfam" id="PF21788">
    <property type="entry name" value="TNP-like_GBD"/>
    <property type="match status" value="1"/>
</dbReference>
<evidence type="ECO:0000259" key="2">
    <source>
        <dbReference type="Pfam" id="PF21787"/>
    </source>
</evidence>
<sequence>MCQKHFLPGNFTDGRKERLKQGVTPSVFKHPPLPDEDMANWPLHNLPKKKKSQRLFPPPDEDMLTSVQMVEPDIIAAYQEAIIVHPNIRRGDMKRKRADDLNDEDEEFRDPDHAVKRPHAEETDIAVPHVSRSTEREAHSPNERKHRSPPPERLTVSKIALASGISNPNTLSHREKQLAKTAMQYHSDARRIKHLLQCSQRRGANLKKLAKKSSVDLIHGMLISPEAKIILEAQFENWRRKPQGRRWSPQMKCLALAIWKRSRKPGVNRIVMDNLSKKIKDYSIKDRVCQIMFDEVSLKQGVYWNKMIKLIEGFEDYGPNGRTIAMATHSMVFMVQSINRKFKQPVYYLSRGTCPTPILKDLLVNVIRALQNIGLVVIASVSDQGSTNRGAINILRRSCQEGLYESVYEVDGNKICHIYDIPHIFKNIRNNFMKCDVDIRLKQKASWEHLIHYKQLCEQTLFKKVSLTNDHLFPTGKKKMRCKLAMETLSHSVASDIAGINLASEGKYLSHCIITAKFLSDVDLFLDLSQGKGPKDKEKPLQRCSVTRDTIHHVMWVKMIKEMKTWKFVRRFGKMKGQVHVPICVSGWIDNVKCFQRIWKNLHDHFNFQELNLRNFDQDPIENFFSIIRATNGSNRNPTVTAVYCFYENCNSKQSLLFFYKRKKL</sequence>
<feature type="region of interest" description="Disordered" evidence="1">
    <location>
        <begin position="95"/>
        <end position="153"/>
    </location>
</feature>
<feature type="region of interest" description="Disordered" evidence="1">
    <location>
        <begin position="23"/>
        <end position="44"/>
    </location>
</feature>